<dbReference type="EMBL" id="MWML01000179">
    <property type="protein sequence ID" value="TCG05282.1"/>
    <property type="molecule type" value="Genomic_DNA"/>
</dbReference>
<accession>A0A4R0X8N1</accession>
<dbReference type="AlphaFoldDB" id="A0A4R0X8N1"/>
<reference evidence="1 2" key="1">
    <citation type="submission" date="2017-02" db="EMBL/GenBank/DDBJ databases">
        <title>Paraburkholderia sophoroidis sp. nov. and Paraburkholderia steynii sp. nov. rhizobial symbionts of the fynbos legume Hypocalyptus sophoroides.</title>
        <authorList>
            <person name="Steenkamp E.T."/>
            <person name="Beukes C.W."/>
            <person name="Van Zyl E."/>
            <person name="Avontuur J."/>
            <person name="Chan W.Y."/>
            <person name="Hassen A."/>
            <person name="Palmer M."/>
            <person name="Mthombeni L."/>
            <person name="Phalane F."/>
            <person name="Sereme K."/>
            <person name="Venter S.N."/>
        </authorList>
    </citation>
    <scope>NUCLEOTIDE SEQUENCE [LARGE SCALE GENOMIC DNA]</scope>
    <source>
        <strain evidence="1 2">HC1.1ba</strain>
    </source>
</reference>
<dbReference type="Proteomes" id="UP000294200">
    <property type="component" value="Unassembled WGS sequence"/>
</dbReference>
<comment type="caution">
    <text evidence="1">The sequence shown here is derived from an EMBL/GenBank/DDBJ whole genome shotgun (WGS) entry which is preliminary data.</text>
</comment>
<evidence type="ECO:0000313" key="1">
    <source>
        <dbReference type="EMBL" id="TCG05282.1"/>
    </source>
</evidence>
<gene>
    <name evidence="1" type="ORF">BZM27_34795</name>
</gene>
<sequence>MIDKASKKPVAATRYKAAFIVELSRAASYISSTLTPASMFVAVKEVVDGFIAERGPLHVHEFCLLLEESLAERLCFQAADIVRAYCRSIARRDRLRPRSGRKLL</sequence>
<name>A0A4R0X8N1_9BURK</name>
<organism evidence="1 2">
    <name type="scientific">Paraburkholderia steynii</name>
    <dbReference type="NCBI Taxonomy" id="1245441"/>
    <lineage>
        <taxon>Bacteria</taxon>
        <taxon>Pseudomonadati</taxon>
        <taxon>Pseudomonadota</taxon>
        <taxon>Betaproteobacteria</taxon>
        <taxon>Burkholderiales</taxon>
        <taxon>Burkholderiaceae</taxon>
        <taxon>Paraburkholderia</taxon>
    </lineage>
</organism>
<keyword evidence="2" id="KW-1185">Reference proteome</keyword>
<protein>
    <submittedName>
        <fullName evidence="1">Uncharacterized protein</fullName>
    </submittedName>
</protein>
<proteinExistence type="predicted"/>
<evidence type="ECO:0000313" key="2">
    <source>
        <dbReference type="Proteomes" id="UP000294200"/>
    </source>
</evidence>